<dbReference type="AlphaFoldDB" id="A0A8H7U3W3"/>
<sequence>MYNFPEKGDERFSSQRVQRGFEQPPYTGAADGFAAPPSYDQIYARQDAGASGTYANNLYASSQTNSYATPDMQRTQTGQLQAHSYVGQYSSNPQGPPQGSYAGSPYTAPTPYRQPSPAGSYTASSGQSYTSEKDLYSPPSEGMRNASSTSYGEPSSRDYSPSPGYGSSQTIRGPTSYLRSMGGQGSSSSGGLLGKLKDFAPGQSVDALINPPPPSFQRAPAANLPYPPFEPTSLISTSNELSNGFPALPPPIMGGPHPFPTHDVHEEDWTRFLHDVKAAASLSGTDRIVSNVAPMAAGLSFGVGLLLTRGIEKHQKGKKSGVVGELIDYWNHHFFNPRRINVVLARGASSYSGPDVPPPDMAYNYNNGSQSRYDSDSDSDSDGGRHRDRRERKHRDRGLRRERRKARKEQKRDAKSHERDQWRLVVAYRGDGAYSDLGQNDDCGAVRRSTTVYARGPTACTTSCHSRARNQKQRRGTGVGALSCTSMNSWTHWLRIIPPQCAISCQAGCTRHEPSSAIKDGDAIG</sequence>
<proteinExistence type="predicted"/>
<dbReference type="Proteomes" id="UP000639403">
    <property type="component" value="Unassembled WGS sequence"/>
</dbReference>
<evidence type="ECO:0000313" key="2">
    <source>
        <dbReference type="EMBL" id="KAF9818063.1"/>
    </source>
</evidence>
<feature type="region of interest" description="Disordered" evidence="1">
    <location>
        <begin position="65"/>
        <end position="197"/>
    </location>
</feature>
<feature type="compositionally biased region" description="Low complexity" evidence="1">
    <location>
        <begin position="178"/>
        <end position="190"/>
    </location>
</feature>
<comment type="caution">
    <text evidence="2">The sequence shown here is derived from an EMBL/GenBank/DDBJ whole genome shotgun (WGS) entry which is preliminary data.</text>
</comment>
<dbReference type="Pfam" id="PF15496">
    <property type="entry name" value="DUF4646"/>
    <property type="match status" value="1"/>
</dbReference>
<feature type="region of interest" description="Disordered" evidence="1">
    <location>
        <begin position="1"/>
        <end position="36"/>
    </location>
</feature>
<reference evidence="2" key="1">
    <citation type="submission" date="2020-11" db="EMBL/GenBank/DDBJ databases">
        <authorList>
            <person name="Koelle M."/>
            <person name="Horta M.A.C."/>
            <person name="Nowrousian M."/>
            <person name="Ohm R.A."/>
            <person name="Benz P."/>
            <person name="Pilgard A."/>
        </authorList>
    </citation>
    <scope>NUCLEOTIDE SEQUENCE</scope>
    <source>
        <strain evidence="2">FPRL280</strain>
    </source>
</reference>
<feature type="compositionally biased region" description="Polar residues" evidence="1">
    <location>
        <begin position="145"/>
        <end position="173"/>
    </location>
</feature>
<evidence type="ECO:0000256" key="1">
    <source>
        <dbReference type="SAM" id="MobiDB-lite"/>
    </source>
</evidence>
<evidence type="ECO:0000313" key="3">
    <source>
        <dbReference type="Proteomes" id="UP000639403"/>
    </source>
</evidence>
<accession>A0A8H7U3W3</accession>
<feature type="compositionally biased region" description="Polar residues" evidence="1">
    <location>
        <begin position="65"/>
        <end position="93"/>
    </location>
</feature>
<feature type="compositionally biased region" description="Polar residues" evidence="1">
    <location>
        <begin position="117"/>
        <end position="130"/>
    </location>
</feature>
<gene>
    <name evidence="2" type="ORF">IEO21_03024</name>
</gene>
<feature type="compositionally biased region" description="Basic residues" evidence="1">
    <location>
        <begin position="386"/>
        <end position="409"/>
    </location>
</feature>
<dbReference type="EMBL" id="JADOXO010000034">
    <property type="protein sequence ID" value="KAF9818063.1"/>
    <property type="molecule type" value="Genomic_DNA"/>
</dbReference>
<reference evidence="2" key="2">
    <citation type="journal article" name="Front. Microbiol.">
        <title>Degradative Capacity of Two Strains of Rhodonia placenta: From Phenotype to Genotype.</title>
        <authorList>
            <person name="Kolle M."/>
            <person name="Horta M.A.C."/>
            <person name="Nowrousian M."/>
            <person name="Ohm R.A."/>
            <person name="Benz J.P."/>
            <person name="Pilgard A."/>
        </authorList>
    </citation>
    <scope>NUCLEOTIDE SEQUENCE</scope>
    <source>
        <strain evidence="2">FPRL280</strain>
    </source>
</reference>
<dbReference type="InterPro" id="IPR028018">
    <property type="entry name" value="DUF4646"/>
</dbReference>
<feature type="compositionally biased region" description="Basic and acidic residues" evidence="1">
    <location>
        <begin position="1"/>
        <end position="13"/>
    </location>
</feature>
<name>A0A8H7U3W3_9APHY</name>
<feature type="region of interest" description="Disordered" evidence="1">
    <location>
        <begin position="349"/>
        <end position="418"/>
    </location>
</feature>
<organism evidence="2 3">
    <name type="scientific">Rhodonia placenta</name>
    <dbReference type="NCBI Taxonomy" id="104341"/>
    <lineage>
        <taxon>Eukaryota</taxon>
        <taxon>Fungi</taxon>
        <taxon>Dikarya</taxon>
        <taxon>Basidiomycota</taxon>
        <taxon>Agaricomycotina</taxon>
        <taxon>Agaricomycetes</taxon>
        <taxon>Polyporales</taxon>
        <taxon>Adustoporiaceae</taxon>
        <taxon>Rhodonia</taxon>
    </lineage>
</organism>
<protein>
    <submittedName>
        <fullName evidence="2">Uncharacterized protein</fullName>
    </submittedName>
</protein>